<organism evidence="2 3">
    <name type="scientific">Symbiodinium natans</name>
    <dbReference type="NCBI Taxonomy" id="878477"/>
    <lineage>
        <taxon>Eukaryota</taxon>
        <taxon>Sar</taxon>
        <taxon>Alveolata</taxon>
        <taxon>Dinophyceae</taxon>
        <taxon>Suessiales</taxon>
        <taxon>Symbiodiniaceae</taxon>
        <taxon>Symbiodinium</taxon>
    </lineage>
</organism>
<accession>A0A812RF91</accession>
<gene>
    <name evidence="2" type="ORF">SNAT2548_LOCUS23717</name>
</gene>
<evidence type="ECO:0000313" key="2">
    <source>
        <dbReference type="EMBL" id="CAE7436482.1"/>
    </source>
</evidence>
<feature type="coiled-coil region" evidence="1">
    <location>
        <begin position="328"/>
        <end position="355"/>
    </location>
</feature>
<keyword evidence="3" id="KW-1185">Reference proteome</keyword>
<dbReference type="OrthoDB" id="428688at2759"/>
<comment type="caution">
    <text evidence="2">The sequence shown here is derived from an EMBL/GenBank/DDBJ whole genome shotgun (WGS) entry which is preliminary data.</text>
</comment>
<proteinExistence type="predicted"/>
<name>A0A812RF91_9DINO</name>
<dbReference type="EMBL" id="CAJNDS010002331">
    <property type="protein sequence ID" value="CAE7436482.1"/>
    <property type="molecule type" value="Genomic_DNA"/>
</dbReference>
<evidence type="ECO:0000256" key="1">
    <source>
        <dbReference type="SAM" id="Coils"/>
    </source>
</evidence>
<reference evidence="2" key="1">
    <citation type="submission" date="2021-02" db="EMBL/GenBank/DDBJ databases">
        <authorList>
            <person name="Dougan E. K."/>
            <person name="Rhodes N."/>
            <person name="Thang M."/>
            <person name="Chan C."/>
        </authorList>
    </citation>
    <scope>NUCLEOTIDE SEQUENCE</scope>
</reference>
<dbReference type="AlphaFoldDB" id="A0A812RF91"/>
<keyword evidence="1" id="KW-0175">Coiled coil</keyword>
<sequence>MAASEGARRLRLNISAQLGDQIISKFLIIVDDESGAEALYSKVQQALERSGLDVVVAEVRNGNQALVPVDEFLGDIFRDGDEVLVLLQAGSGQRLQSTVRPTLRPAVPLPAADAAGGLRRDLDGPPQEVSRLSCHAAPTTQSTRHDFPVIATVEDRRGRTMPVTAHVTLPPQVIDDESDDEYYADDGVLAPAEEEYPPLPRAPPFAPPGAEAVPGPSEEFEAERMPYETVQVDHPVDPVQLTSYDNDWLVEHLTPRLRDFIISRFQPDLITEPKFVASIGKYVGAKYLQTSGSFISVFMRPQTNLSSDPNVTMPVHYNLPKSEIFVFLRQAETHIDELEQHQELLRASLRALRALLSAASGGMSETDAVDVLLPMDYHAFAEAMACIWC</sequence>
<evidence type="ECO:0000313" key="3">
    <source>
        <dbReference type="Proteomes" id="UP000604046"/>
    </source>
</evidence>
<dbReference type="Proteomes" id="UP000604046">
    <property type="component" value="Unassembled WGS sequence"/>
</dbReference>
<protein>
    <submittedName>
        <fullName evidence="2">Uncharacterized protein</fullName>
    </submittedName>
</protein>